<accession>A0A4D6MWA4</accession>
<organism evidence="2 3">
    <name type="scientific">Vigna unguiculata</name>
    <name type="common">Cowpea</name>
    <dbReference type="NCBI Taxonomy" id="3917"/>
    <lineage>
        <taxon>Eukaryota</taxon>
        <taxon>Viridiplantae</taxon>
        <taxon>Streptophyta</taxon>
        <taxon>Embryophyta</taxon>
        <taxon>Tracheophyta</taxon>
        <taxon>Spermatophyta</taxon>
        <taxon>Magnoliopsida</taxon>
        <taxon>eudicotyledons</taxon>
        <taxon>Gunneridae</taxon>
        <taxon>Pentapetalae</taxon>
        <taxon>rosids</taxon>
        <taxon>fabids</taxon>
        <taxon>Fabales</taxon>
        <taxon>Fabaceae</taxon>
        <taxon>Papilionoideae</taxon>
        <taxon>50 kb inversion clade</taxon>
        <taxon>NPAAA clade</taxon>
        <taxon>indigoferoid/millettioid clade</taxon>
        <taxon>Phaseoleae</taxon>
        <taxon>Vigna</taxon>
    </lineage>
</organism>
<gene>
    <name evidence="2" type="ORF">DEO72_LG8g2198</name>
</gene>
<dbReference type="AlphaFoldDB" id="A0A4D6MWA4"/>
<feature type="region of interest" description="Disordered" evidence="1">
    <location>
        <begin position="65"/>
        <end position="92"/>
    </location>
</feature>
<name>A0A4D6MWA4_VIGUN</name>
<evidence type="ECO:0000256" key="1">
    <source>
        <dbReference type="SAM" id="MobiDB-lite"/>
    </source>
</evidence>
<keyword evidence="3" id="KW-1185">Reference proteome</keyword>
<evidence type="ECO:0000313" key="3">
    <source>
        <dbReference type="Proteomes" id="UP000501690"/>
    </source>
</evidence>
<protein>
    <submittedName>
        <fullName evidence="2">Uncharacterized protein</fullName>
    </submittedName>
</protein>
<evidence type="ECO:0000313" key="2">
    <source>
        <dbReference type="EMBL" id="QCE04165.1"/>
    </source>
</evidence>
<proteinExistence type="predicted"/>
<sequence length="161" mass="18485">MHQICNRNPFSLLPKDPTCSGTFVMVARRRRRSNGARTISSMVKWQRSDGVGGTIMQRRNGVARRRRRCSGGHEQPPPRCSRRCNDGEAGTNDWGAVEKEEEKICDAVWRMLGEEKNRRRFALLRKDLGFFIILRSHTASVNSKLRHIVFLYASVGRRTEA</sequence>
<reference evidence="2 3" key="1">
    <citation type="submission" date="2019-04" db="EMBL/GenBank/DDBJ databases">
        <title>An improved genome assembly and genetic linkage map for asparagus bean, Vigna unguiculata ssp. sesquipedialis.</title>
        <authorList>
            <person name="Xia Q."/>
            <person name="Zhang R."/>
            <person name="Dong Y."/>
        </authorList>
    </citation>
    <scope>NUCLEOTIDE SEQUENCE [LARGE SCALE GENOMIC DNA]</scope>
    <source>
        <tissue evidence="2">Leaf</tissue>
    </source>
</reference>
<dbReference type="EMBL" id="CP039352">
    <property type="protein sequence ID" value="QCE04165.1"/>
    <property type="molecule type" value="Genomic_DNA"/>
</dbReference>
<dbReference type="Proteomes" id="UP000501690">
    <property type="component" value="Linkage Group LG8"/>
</dbReference>